<dbReference type="Pfam" id="PF00305">
    <property type="entry name" value="Lipoxygenase"/>
    <property type="match status" value="1"/>
</dbReference>
<proteinExistence type="predicted"/>
<comment type="caution">
    <text evidence="8">Lacks conserved residue(s) required for the propagation of feature annotation.</text>
</comment>
<reference evidence="11 12" key="1">
    <citation type="submission" date="2022-05" db="EMBL/GenBank/DDBJ databases">
        <authorList>
            <consortium name="Genoscope - CEA"/>
            <person name="William W."/>
        </authorList>
    </citation>
    <scope>NUCLEOTIDE SEQUENCE [LARGE SCALE GENOMIC DNA]</scope>
</reference>
<dbReference type="PRINTS" id="PR00467">
    <property type="entry name" value="MAMLPOXGNASE"/>
</dbReference>
<evidence type="ECO:0000259" key="10">
    <source>
        <dbReference type="PROSITE" id="PS51393"/>
    </source>
</evidence>
<dbReference type="InterPro" id="IPR001024">
    <property type="entry name" value="PLAT/LH2_dom"/>
</dbReference>
<dbReference type="InterPro" id="IPR000907">
    <property type="entry name" value="LipOase"/>
</dbReference>
<dbReference type="SMART" id="SM00308">
    <property type="entry name" value="LH2"/>
    <property type="match status" value="1"/>
</dbReference>
<keyword evidence="3" id="KW-0963">Cytoplasm</keyword>
<dbReference type="Gene3D" id="2.40.180.10">
    <property type="entry name" value="Catalase core domain"/>
    <property type="match status" value="1"/>
</dbReference>
<feature type="domain" description="PLAT" evidence="9">
    <location>
        <begin position="21"/>
        <end position="137"/>
    </location>
</feature>
<keyword evidence="4" id="KW-0479">Metal-binding</keyword>
<comment type="subcellular location">
    <subcellularLocation>
        <location evidence="1">Cytoplasm</location>
    </subcellularLocation>
</comment>
<evidence type="ECO:0000256" key="1">
    <source>
        <dbReference type="ARBA" id="ARBA00004496"/>
    </source>
</evidence>
<name>A0ABN8MSJ8_9CNID</name>
<dbReference type="Gene3D" id="1.20.245.10">
    <property type="entry name" value="Lipoxygenase-1, Domain 5"/>
    <property type="match status" value="1"/>
</dbReference>
<keyword evidence="7" id="KW-0443">Lipid metabolism</keyword>
<protein>
    <recommendedName>
        <fullName evidence="13">Lipoxygenase</fullName>
    </recommendedName>
</protein>
<accession>A0ABN8MSJ8</accession>
<dbReference type="SUPFAM" id="SSF48484">
    <property type="entry name" value="Lipoxigenase"/>
    <property type="match status" value="1"/>
</dbReference>
<dbReference type="EMBL" id="CALNXK010000003">
    <property type="protein sequence ID" value="CAH3034653.1"/>
    <property type="molecule type" value="Genomic_DNA"/>
</dbReference>
<dbReference type="Gene3D" id="3.10.450.60">
    <property type="match status" value="1"/>
</dbReference>
<evidence type="ECO:0000256" key="8">
    <source>
        <dbReference type="PROSITE-ProRule" id="PRU00152"/>
    </source>
</evidence>
<keyword evidence="12" id="KW-1185">Reference proteome</keyword>
<dbReference type="Pfam" id="PF01477">
    <property type="entry name" value="PLAT"/>
    <property type="match status" value="1"/>
</dbReference>
<evidence type="ECO:0000256" key="4">
    <source>
        <dbReference type="ARBA" id="ARBA00022723"/>
    </source>
</evidence>
<evidence type="ECO:0000313" key="12">
    <source>
        <dbReference type="Proteomes" id="UP001159405"/>
    </source>
</evidence>
<feature type="domain" description="Lipoxygenase" evidence="10">
    <location>
        <begin position="135"/>
        <end position="696"/>
    </location>
</feature>
<dbReference type="PRINTS" id="PR00087">
    <property type="entry name" value="LIPOXYGENASE"/>
</dbReference>
<gene>
    <name evidence="11" type="ORF">PLOB_00025137</name>
</gene>
<evidence type="ECO:0000259" key="9">
    <source>
        <dbReference type="PROSITE" id="PS50095"/>
    </source>
</evidence>
<evidence type="ECO:0000256" key="5">
    <source>
        <dbReference type="ARBA" id="ARBA00022964"/>
    </source>
</evidence>
<dbReference type="PANTHER" id="PTHR11771">
    <property type="entry name" value="LIPOXYGENASE"/>
    <property type="match status" value="1"/>
</dbReference>
<evidence type="ECO:0008006" key="13">
    <source>
        <dbReference type="Google" id="ProtNLM"/>
    </source>
</evidence>
<dbReference type="InterPro" id="IPR036392">
    <property type="entry name" value="PLAT/LH2_dom_sf"/>
</dbReference>
<evidence type="ECO:0000256" key="2">
    <source>
        <dbReference type="ARBA" id="ARBA00005189"/>
    </source>
</evidence>
<sequence length="696" mass="79532">MAFFKNIKSKVRGKGSAKERIEYMVTVVTGDRKGAGTDATVSLAIKGTNGETDPKKLDKWFHNDFEAGQKDEYRVKTKDIGEPLLVTLKQDGSGLYSDWFVNRVTIKVKGDDAIYDFPCNRWVQSEIIIFEGTAKLPTDEQHDTVKARREEELKHRRSLYEWGRDEAYSDLPGFVKAASVKDLPKDVQFTEEAAYDLHRARRKALMNLGLVSLLNIFNQWDDFDDYRKAFTSFIGDVPKAAEHWQDDSFVGSQFLNGCNPDSIKRCTKLPSNFPVKQELVGNLLDKGDTLKKALKDGRMYMVDYKILEDIPHYGQNREDLERRYMCASLGLFYVKGSGDLVPIAIQFHQQPSDDNPIWTPNDSKLDWLCAKFWLRNSDTQFHQMITHLLRTHLFMEPIAVASYRQLPTIHPMWKLLSPHIRGVLAINTLGRDRLIAEGGVADNTLTVGGGGHIQLMKLYYKSTSWATYDLPQALKKRGVDEVNKLPNFHYREDALKLWTAIEEFLKEILPIYYPSDDVVKKDYELQNWIKDLYDNGYPVTAGHVDHGVPASFKNLKQLREFLTAIIFTCACQHAAVNFSQLDVYGFPPNSPALMRQPPPTKKGEVTMENLMKCLATKHQASITIATVYDLTRIYPDERFIGDYREELFTDAAAKTAISGFQKKLKQISAEIKERNAKLEIPYPYLLPERIPNSIAI</sequence>
<evidence type="ECO:0000256" key="7">
    <source>
        <dbReference type="ARBA" id="ARBA00023098"/>
    </source>
</evidence>
<dbReference type="InterPro" id="IPR013819">
    <property type="entry name" value="LipOase_C"/>
</dbReference>
<dbReference type="InterPro" id="IPR036226">
    <property type="entry name" value="LipOase_C_sf"/>
</dbReference>
<dbReference type="Proteomes" id="UP001159405">
    <property type="component" value="Unassembled WGS sequence"/>
</dbReference>
<keyword evidence="6" id="KW-0560">Oxidoreductase</keyword>
<organism evidence="11 12">
    <name type="scientific">Porites lobata</name>
    <dbReference type="NCBI Taxonomy" id="104759"/>
    <lineage>
        <taxon>Eukaryota</taxon>
        <taxon>Metazoa</taxon>
        <taxon>Cnidaria</taxon>
        <taxon>Anthozoa</taxon>
        <taxon>Hexacorallia</taxon>
        <taxon>Scleractinia</taxon>
        <taxon>Fungiina</taxon>
        <taxon>Poritidae</taxon>
        <taxon>Porites</taxon>
    </lineage>
</organism>
<keyword evidence="5" id="KW-0223">Dioxygenase</keyword>
<comment type="pathway">
    <text evidence="2">Lipid metabolism.</text>
</comment>
<dbReference type="PROSITE" id="PS50095">
    <property type="entry name" value="PLAT"/>
    <property type="match status" value="1"/>
</dbReference>
<evidence type="ECO:0000256" key="3">
    <source>
        <dbReference type="ARBA" id="ARBA00022490"/>
    </source>
</evidence>
<dbReference type="InterPro" id="IPR001885">
    <property type="entry name" value="LipOase_mml"/>
</dbReference>
<evidence type="ECO:0000313" key="11">
    <source>
        <dbReference type="EMBL" id="CAH3034653.1"/>
    </source>
</evidence>
<dbReference type="InterPro" id="IPR020834">
    <property type="entry name" value="LipOase_CS"/>
</dbReference>
<dbReference type="PROSITE" id="PS00081">
    <property type="entry name" value="LIPOXYGENASE_2"/>
    <property type="match status" value="1"/>
</dbReference>
<dbReference type="PROSITE" id="PS51393">
    <property type="entry name" value="LIPOXYGENASE_3"/>
    <property type="match status" value="1"/>
</dbReference>
<evidence type="ECO:0000256" key="6">
    <source>
        <dbReference type="ARBA" id="ARBA00023002"/>
    </source>
</evidence>
<comment type="caution">
    <text evidence="11">The sequence shown here is derived from an EMBL/GenBank/DDBJ whole genome shotgun (WGS) entry which is preliminary data.</text>
</comment>
<dbReference type="SUPFAM" id="SSF49723">
    <property type="entry name" value="Lipase/lipooxygenase domain (PLAT/LH2 domain)"/>
    <property type="match status" value="1"/>
</dbReference>